<name>C1N6H3_MICPC</name>
<evidence type="ECO:0000313" key="2">
    <source>
        <dbReference type="EMBL" id="EEH52668.1"/>
    </source>
</evidence>
<dbReference type="AlphaFoldDB" id="C1N6H3"/>
<feature type="region of interest" description="Disordered" evidence="1">
    <location>
        <begin position="64"/>
        <end position="106"/>
    </location>
</feature>
<dbReference type="GeneID" id="9688779"/>
<dbReference type="InterPro" id="IPR029063">
    <property type="entry name" value="SAM-dependent_MTases_sf"/>
</dbReference>
<feature type="region of interest" description="Disordered" evidence="1">
    <location>
        <begin position="1"/>
        <end position="29"/>
    </location>
</feature>
<dbReference type="KEGG" id="mpp:MICPUCDRAFT_53287"/>
<dbReference type="RefSeq" id="XP_003063532.1">
    <property type="nucleotide sequence ID" value="XM_003063486.1"/>
</dbReference>
<evidence type="ECO:0000256" key="1">
    <source>
        <dbReference type="SAM" id="MobiDB-lite"/>
    </source>
</evidence>
<sequence>MDPWAARDGDGDGDGDGDVVDASKKSPAPAPFDVVVAADVVYDFDVVAPLLRAARKLLGGDLAQNNSNKRARDGRFIMAHTERRPPLPRPENTGETPPLSPDPHLAAFLSKAGPHGFAVRDVAFDKKDGEELVRVFELRLV</sequence>
<dbReference type="EMBL" id="GG663748">
    <property type="protein sequence ID" value="EEH52668.1"/>
    <property type="molecule type" value="Genomic_DNA"/>
</dbReference>
<protein>
    <submittedName>
        <fullName evidence="2">Predicted protein</fullName>
    </submittedName>
</protein>
<organism evidence="3">
    <name type="scientific">Micromonas pusilla (strain CCMP1545)</name>
    <name type="common">Picoplanktonic green alga</name>
    <dbReference type="NCBI Taxonomy" id="564608"/>
    <lineage>
        <taxon>Eukaryota</taxon>
        <taxon>Viridiplantae</taxon>
        <taxon>Chlorophyta</taxon>
        <taxon>Mamiellophyceae</taxon>
        <taxon>Mamiellales</taxon>
        <taxon>Mamiellaceae</taxon>
        <taxon>Micromonas</taxon>
    </lineage>
</organism>
<feature type="compositionally biased region" description="Basic and acidic residues" evidence="1">
    <location>
        <begin position="70"/>
        <end position="85"/>
    </location>
</feature>
<gene>
    <name evidence="2" type="ORF">MICPUCDRAFT_53287</name>
</gene>
<reference evidence="2 3" key="1">
    <citation type="journal article" date="2009" name="Science">
        <title>Green evolution and dynamic adaptations revealed by genomes of the marine picoeukaryotes Micromonas.</title>
        <authorList>
            <person name="Worden A.Z."/>
            <person name="Lee J.H."/>
            <person name="Mock T."/>
            <person name="Rouze P."/>
            <person name="Simmons M.P."/>
            <person name="Aerts A.L."/>
            <person name="Allen A.E."/>
            <person name="Cuvelier M.L."/>
            <person name="Derelle E."/>
            <person name="Everett M.V."/>
            <person name="Foulon E."/>
            <person name="Grimwood J."/>
            <person name="Gundlach H."/>
            <person name="Henrissat B."/>
            <person name="Napoli C."/>
            <person name="McDonald S.M."/>
            <person name="Parker M.S."/>
            <person name="Rombauts S."/>
            <person name="Salamov A."/>
            <person name="Von Dassow P."/>
            <person name="Badger J.H."/>
            <person name="Coutinho P.M."/>
            <person name="Demir E."/>
            <person name="Dubchak I."/>
            <person name="Gentemann C."/>
            <person name="Eikrem W."/>
            <person name="Gready J.E."/>
            <person name="John U."/>
            <person name="Lanier W."/>
            <person name="Lindquist E.A."/>
            <person name="Lucas S."/>
            <person name="Mayer K.F."/>
            <person name="Moreau H."/>
            <person name="Not F."/>
            <person name="Otillar R."/>
            <person name="Panaud O."/>
            <person name="Pangilinan J."/>
            <person name="Paulsen I."/>
            <person name="Piegu B."/>
            <person name="Poliakov A."/>
            <person name="Robbens S."/>
            <person name="Schmutz J."/>
            <person name="Toulza E."/>
            <person name="Wyss T."/>
            <person name="Zelensky A."/>
            <person name="Zhou K."/>
            <person name="Armbrust E.V."/>
            <person name="Bhattacharya D."/>
            <person name="Goodenough U.W."/>
            <person name="Van de Peer Y."/>
            <person name="Grigoriev I.V."/>
        </authorList>
    </citation>
    <scope>NUCLEOTIDE SEQUENCE [LARGE SCALE GENOMIC DNA]</scope>
    <source>
        <strain evidence="2 3">CCMP1545</strain>
    </source>
</reference>
<dbReference type="Gene3D" id="3.40.50.150">
    <property type="entry name" value="Vaccinia Virus protein VP39"/>
    <property type="match status" value="1"/>
</dbReference>
<feature type="compositionally biased region" description="Basic and acidic residues" evidence="1">
    <location>
        <begin position="1"/>
        <end position="10"/>
    </location>
</feature>
<evidence type="ECO:0000313" key="3">
    <source>
        <dbReference type="Proteomes" id="UP000001876"/>
    </source>
</evidence>
<proteinExistence type="predicted"/>
<accession>C1N6H3</accession>
<dbReference type="Proteomes" id="UP000001876">
    <property type="component" value="Unassembled WGS sequence"/>
</dbReference>
<keyword evidence="3" id="KW-1185">Reference proteome</keyword>